<dbReference type="InterPro" id="IPR015815">
    <property type="entry name" value="HIBADH-related"/>
</dbReference>
<accession>A0A248TNN0</accession>
<name>A0A248TNN0_9BACI</name>
<dbReference type="GO" id="GO:0016616">
    <property type="term" value="F:oxidoreductase activity, acting on the CH-OH group of donors, NAD or NADP as acceptor"/>
    <property type="evidence" value="ECO:0007669"/>
    <property type="project" value="TreeGrafter"/>
</dbReference>
<evidence type="ECO:0000313" key="8">
    <source>
        <dbReference type="Proteomes" id="UP000215137"/>
    </source>
</evidence>
<feature type="domain" description="6-phosphogluconate dehydrogenase NADP-binding" evidence="5">
    <location>
        <begin position="10"/>
        <end position="167"/>
    </location>
</feature>
<dbReference type="SUPFAM" id="SSF48179">
    <property type="entry name" value="6-phosphogluconate dehydrogenase C-terminal domain-like"/>
    <property type="match status" value="1"/>
</dbReference>
<keyword evidence="2" id="KW-0560">Oxidoreductase</keyword>
<sequence length="309" mass="33824">MKGAKMMGEKIGFIGLGNMGLPMAQSLLSEGNEVYGVDLNKDAEAALLRSGGVIGLSINNIIKQVNFIFTSLPSMKAVEEIYLGEEGLITKGREGIVLIDTSTVAPSLNQKLAEEAKKKRIHFLAAPVSGGVIGAENRTLTIMVGGPKQAFEQSQPLLNILGENIFHVNEHIESGTAVKLINNLLIGFYTAGVSEALNLAEKSNINLAQLFEMLNVSYGQSRIYERNYKSFIANEDYRPGFTLQLLNKDLGFALDLAKEHELQLPVSELLLNIYKHAENEGYGSQDMAVLYEKVKNDQTKNAKETGMKE</sequence>
<dbReference type="Gene3D" id="1.10.1040.10">
    <property type="entry name" value="N-(1-d-carboxylethyl)-l-norvaline Dehydrogenase, domain 2"/>
    <property type="match status" value="1"/>
</dbReference>
<dbReference type="InterPro" id="IPR013328">
    <property type="entry name" value="6PGD_dom2"/>
</dbReference>
<dbReference type="EMBL" id="CP022983">
    <property type="protein sequence ID" value="ASV69700.1"/>
    <property type="molecule type" value="Genomic_DNA"/>
</dbReference>
<evidence type="ECO:0000259" key="5">
    <source>
        <dbReference type="Pfam" id="PF03446"/>
    </source>
</evidence>
<feature type="active site" evidence="4">
    <location>
        <position position="179"/>
    </location>
</feature>
<dbReference type="InterPro" id="IPR036291">
    <property type="entry name" value="NAD(P)-bd_dom_sf"/>
</dbReference>
<dbReference type="GO" id="GO:0050661">
    <property type="term" value="F:NADP binding"/>
    <property type="evidence" value="ECO:0007669"/>
    <property type="project" value="InterPro"/>
</dbReference>
<dbReference type="SUPFAM" id="SSF51735">
    <property type="entry name" value="NAD(P)-binding Rossmann-fold domains"/>
    <property type="match status" value="1"/>
</dbReference>
<dbReference type="GO" id="GO:0051287">
    <property type="term" value="F:NAD binding"/>
    <property type="evidence" value="ECO:0007669"/>
    <property type="project" value="InterPro"/>
</dbReference>
<dbReference type="Pfam" id="PF03446">
    <property type="entry name" value="NAD_binding_2"/>
    <property type="match status" value="1"/>
</dbReference>
<proteinExistence type="inferred from homology"/>
<evidence type="ECO:0000256" key="1">
    <source>
        <dbReference type="ARBA" id="ARBA00009080"/>
    </source>
</evidence>
<reference evidence="7 8" key="1">
    <citation type="submission" date="2017-08" db="EMBL/GenBank/DDBJ databases">
        <title>Complete Genome Sequence of Bacillus kochii Oregon-R-modENCODE STRAIN BDGP4, isolated from Drosophila melanogaster gut.</title>
        <authorList>
            <person name="Wan K.H."/>
            <person name="Yu C."/>
            <person name="Park S."/>
            <person name="Hammonds A.S."/>
            <person name="Booth B.W."/>
            <person name="Celniker S.E."/>
        </authorList>
    </citation>
    <scope>NUCLEOTIDE SEQUENCE [LARGE SCALE GENOMIC DNA]</scope>
    <source>
        <strain evidence="7 8">BDGP4</strain>
    </source>
</reference>
<dbReference type="Pfam" id="PF14833">
    <property type="entry name" value="NAD_binding_11"/>
    <property type="match status" value="1"/>
</dbReference>
<dbReference type="InterPro" id="IPR002204">
    <property type="entry name" value="3-OH-isobutyrate_DH-rel_CS"/>
</dbReference>
<dbReference type="InterPro" id="IPR029154">
    <property type="entry name" value="HIBADH-like_NADP-bd"/>
</dbReference>
<dbReference type="InterPro" id="IPR006115">
    <property type="entry name" value="6PGDH_NADP-bd"/>
</dbReference>
<evidence type="ECO:0000313" key="7">
    <source>
        <dbReference type="EMBL" id="ASV69700.1"/>
    </source>
</evidence>
<dbReference type="PROSITE" id="PS00895">
    <property type="entry name" value="3_HYDROXYISOBUT_DH"/>
    <property type="match status" value="1"/>
</dbReference>
<comment type="similarity">
    <text evidence="1">Belongs to the HIBADH-related family.</text>
</comment>
<evidence type="ECO:0000256" key="3">
    <source>
        <dbReference type="ARBA" id="ARBA00023027"/>
    </source>
</evidence>
<dbReference type="InterPro" id="IPR008927">
    <property type="entry name" value="6-PGluconate_DH-like_C_sf"/>
</dbReference>
<keyword evidence="3" id="KW-0520">NAD</keyword>
<keyword evidence="8" id="KW-1185">Reference proteome</keyword>
<evidence type="ECO:0000256" key="4">
    <source>
        <dbReference type="PIRSR" id="PIRSR000103-1"/>
    </source>
</evidence>
<dbReference type="OrthoDB" id="9786703at2"/>
<gene>
    <name evidence="7" type="ORF">CKF48_21760</name>
</gene>
<feature type="domain" description="3-hydroxyisobutyrate dehydrogenase-like NAD-binding" evidence="6">
    <location>
        <begin position="174"/>
        <end position="291"/>
    </location>
</feature>
<dbReference type="AlphaFoldDB" id="A0A248TNN0"/>
<dbReference type="Gene3D" id="3.40.50.720">
    <property type="entry name" value="NAD(P)-binding Rossmann-like Domain"/>
    <property type="match status" value="1"/>
</dbReference>
<evidence type="ECO:0000256" key="2">
    <source>
        <dbReference type="ARBA" id="ARBA00023002"/>
    </source>
</evidence>
<protein>
    <submittedName>
        <fullName evidence="7">3-hydroxyisobutyrate dehydrogenase</fullName>
    </submittedName>
</protein>
<dbReference type="PANTHER" id="PTHR22981">
    <property type="entry name" value="3-HYDROXYISOBUTYRATE DEHYDROGENASE-RELATED"/>
    <property type="match status" value="1"/>
</dbReference>
<evidence type="ECO:0000259" key="6">
    <source>
        <dbReference type="Pfam" id="PF14833"/>
    </source>
</evidence>
<dbReference type="Proteomes" id="UP000215137">
    <property type="component" value="Chromosome"/>
</dbReference>
<dbReference type="GO" id="GO:0016054">
    <property type="term" value="P:organic acid catabolic process"/>
    <property type="evidence" value="ECO:0007669"/>
    <property type="project" value="UniProtKB-ARBA"/>
</dbReference>
<dbReference type="PIRSF" id="PIRSF000103">
    <property type="entry name" value="HIBADH"/>
    <property type="match status" value="1"/>
</dbReference>
<organism evidence="7 8">
    <name type="scientific">Cytobacillus kochii</name>
    <dbReference type="NCBI Taxonomy" id="859143"/>
    <lineage>
        <taxon>Bacteria</taxon>
        <taxon>Bacillati</taxon>
        <taxon>Bacillota</taxon>
        <taxon>Bacilli</taxon>
        <taxon>Bacillales</taxon>
        <taxon>Bacillaceae</taxon>
        <taxon>Cytobacillus</taxon>
    </lineage>
</organism>
<dbReference type="PANTHER" id="PTHR22981:SF7">
    <property type="entry name" value="3-HYDROXYISOBUTYRATE DEHYDROGENASE, MITOCHONDRIAL"/>
    <property type="match status" value="1"/>
</dbReference>
<dbReference type="KEGG" id="bko:CKF48_21760"/>